<dbReference type="NCBIfam" id="NF047450">
    <property type="entry name" value="post-PEP-CTERM_1"/>
    <property type="match status" value="1"/>
</dbReference>
<dbReference type="EMBL" id="LDJM01000021">
    <property type="protein sequence ID" value="KRG76862.1"/>
    <property type="molecule type" value="Genomic_DNA"/>
</dbReference>
<dbReference type="RefSeq" id="WP_057637992.1">
    <property type="nucleotide sequence ID" value="NZ_LDJM01000021.1"/>
</dbReference>
<gene>
    <name evidence="2" type="ORF">ABB30_09180</name>
</gene>
<protein>
    <recommendedName>
        <fullName evidence="4">Secreted protein</fullName>
    </recommendedName>
</protein>
<evidence type="ECO:0000313" key="2">
    <source>
        <dbReference type="EMBL" id="KRG76862.1"/>
    </source>
</evidence>
<keyword evidence="3" id="KW-1185">Reference proteome</keyword>
<dbReference type="PATRIC" id="fig|336566.3.peg.1250"/>
<proteinExistence type="predicted"/>
<evidence type="ECO:0000256" key="1">
    <source>
        <dbReference type="SAM" id="SignalP"/>
    </source>
</evidence>
<dbReference type="STRING" id="336566.ABB30_09180"/>
<dbReference type="AlphaFoldDB" id="A0A0R0DFP2"/>
<reference evidence="2 3" key="1">
    <citation type="submission" date="2015-05" db="EMBL/GenBank/DDBJ databases">
        <title>Genome sequencing and analysis of members of genus Stenotrophomonas.</title>
        <authorList>
            <person name="Patil P.P."/>
            <person name="Midha S."/>
            <person name="Patil P.B."/>
        </authorList>
    </citation>
    <scope>NUCLEOTIDE SEQUENCE [LARGE SCALE GENOMIC DNA]</scope>
    <source>
        <strain evidence="2 3">DSM 24757</strain>
    </source>
</reference>
<sequence length="139" mass="14239">MKRPVLLFAVSAVLCSAGAMAAEPAPEPAADQAMVAGIDARTGKLRQLSDAEVAELSSKAQQQSSVQARSTTNAAWAAMPQTAAEAEKTLRVLPNGLSVATLPLSAMHSMTAQIGADGKVVISESSDDGHAHATQEVSE</sequence>
<feature type="signal peptide" evidence="1">
    <location>
        <begin position="1"/>
        <end position="21"/>
    </location>
</feature>
<name>A0A0R0DFP2_9GAMM</name>
<dbReference type="OrthoDB" id="6008510at2"/>
<keyword evidence="1" id="KW-0732">Signal</keyword>
<accession>A0A0R0DFP2</accession>
<feature type="chain" id="PRO_5006395603" description="Secreted protein" evidence="1">
    <location>
        <begin position="22"/>
        <end position="139"/>
    </location>
</feature>
<dbReference type="Proteomes" id="UP000050956">
    <property type="component" value="Unassembled WGS sequence"/>
</dbReference>
<evidence type="ECO:0008006" key="4">
    <source>
        <dbReference type="Google" id="ProtNLM"/>
    </source>
</evidence>
<evidence type="ECO:0000313" key="3">
    <source>
        <dbReference type="Proteomes" id="UP000050956"/>
    </source>
</evidence>
<comment type="caution">
    <text evidence="2">The sequence shown here is derived from an EMBL/GenBank/DDBJ whole genome shotgun (WGS) entry which is preliminary data.</text>
</comment>
<organism evidence="2 3">
    <name type="scientific">Stenotrophomonas ginsengisoli</name>
    <dbReference type="NCBI Taxonomy" id="336566"/>
    <lineage>
        <taxon>Bacteria</taxon>
        <taxon>Pseudomonadati</taxon>
        <taxon>Pseudomonadota</taxon>
        <taxon>Gammaproteobacteria</taxon>
        <taxon>Lysobacterales</taxon>
        <taxon>Lysobacteraceae</taxon>
        <taxon>Stenotrophomonas</taxon>
    </lineage>
</organism>